<dbReference type="PANTHER" id="PTHR43156">
    <property type="entry name" value="STAGE II SPORULATION PROTEIN E-RELATED"/>
    <property type="match status" value="1"/>
</dbReference>
<dbReference type="SUPFAM" id="SSF55874">
    <property type="entry name" value="ATPase domain of HSP90 chaperone/DNA topoisomerase II/histidine kinase"/>
    <property type="match status" value="1"/>
</dbReference>
<evidence type="ECO:0000256" key="1">
    <source>
        <dbReference type="ARBA" id="ARBA00022801"/>
    </source>
</evidence>
<dbReference type="InterPro" id="IPR052016">
    <property type="entry name" value="Bact_Sigma-Reg"/>
</dbReference>
<reference evidence="3 4" key="1">
    <citation type="submission" date="2021-05" db="EMBL/GenBank/DDBJ databases">
        <title>Description of Cellulomonas sp. DKR-3 sp. nov.</title>
        <authorList>
            <person name="Dahal R.H."/>
            <person name="Chaudhary D.K."/>
        </authorList>
    </citation>
    <scope>NUCLEOTIDE SEQUENCE [LARGE SCALE GENOMIC DNA]</scope>
    <source>
        <strain evidence="3 4">DKR-3</strain>
    </source>
</reference>
<dbReference type="InterPro" id="IPR001932">
    <property type="entry name" value="PPM-type_phosphatase-like_dom"/>
</dbReference>
<accession>A0ABS5U0Q6</accession>
<sequence>MGTRGAETGEASPGVARTSADVTALSLQRALLPSSVPLLQDVDLAAAYRVAGDEQSAGGDWFDASLAPDGRLWLSVGDVVGHGIEAAAAMCQMRAIFAARSLDGATLGEALASLDRYSHVAAGTFATTVCTAVLDPATGELEYVTRGHPAPLVVGPRGARLLPSTQGDPIGLGGDRVGRATLAADEAILLFTDGAVERPGRPLDAGLRALQDAVVAAHRDEAAPGGTAERVCRRVVGAAGGTARDDATALCAARREPFPDLELVIPADPGRLGQVRQAVGGWLERLGLPAQERTLLVLAASEAAANSIEHGYQGGGTGDVTVTARVRGVTIHLEVRDEGRWRRPTRDPGDRGRGLAMIASGGARLSVTSGASGTRTRVDVDARRSVPVGGPAIPVALPGDGTVDAADGIVRIRGSFDDEATVAALEHALRRQSRGASSPVTVDIDPSTFLGSGAVRALARAAREGAAGGGAVDIVVPRSTSAALTLELSRTPTTET</sequence>
<dbReference type="Proteomes" id="UP000722125">
    <property type="component" value="Unassembled WGS sequence"/>
</dbReference>
<dbReference type="Gene3D" id="3.30.565.10">
    <property type="entry name" value="Histidine kinase-like ATPase, C-terminal domain"/>
    <property type="match status" value="1"/>
</dbReference>
<dbReference type="InterPro" id="IPR036513">
    <property type="entry name" value="STAS_dom_sf"/>
</dbReference>
<dbReference type="Gene3D" id="3.30.750.24">
    <property type="entry name" value="STAS domain"/>
    <property type="match status" value="1"/>
</dbReference>
<dbReference type="PANTHER" id="PTHR43156:SF2">
    <property type="entry name" value="STAGE II SPORULATION PROTEIN E"/>
    <property type="match status" value="1"/>
</dbReference>
<gene>
    <name evidence="3" type="ORF">KIN34_11900</name>
</gene>
<protein>
    <submittedName>
        <fullName evidence="3">SpoIIE family protein phosphatase</fullName>
    </submittedName>
</protein>
<comment type="caution">
    <text evidence="3">The sequence shown here is derived from an EMBL/GenBank/DDBJ whole genome shotgun (WGS) entry which is preliminary data.</text>
</comment>
<evidence type="ECO:0000313" key="3">
    <source>
        <dbReference type="EMBL" id="MBT0994984.1"/>
    </source>
</evidence>
<proteinExistence type="predicted"/>
<dbReference type="InterPro" id="IPR003594">
    <property type="entry name" value="HATPase_dom"/>
</dbReference>
<organism evidence="3 4">
    <name type="scientific">Cellulomonas fulva</name>
    <dbReference type="NCBI Taxonomy" id="2835530"/>
    <lineage>
        <taxon>Bacteria</taxon>
        <taxon>Bacillati</taxon>
        <taxon>Actinomycetota</taxon>
        <taxon>Actinomycetes</taxon>
        <taxon>Micrococcales</taxon>
        <taxon>Cellulomonadaceae</taxon>
        <taxon>Cellulomonas</taxon>
    </lineage>
</organism>
<name>A0ABS5U0Q6_9CELL</name>
<dbReference type="InterPro" id="IPR036890">
    <property type="entry name" value="HATPase_C_sf"/>
</dbReference>
<dbReference type="InterPro" id="IPR036457">
    <property type="entry name" value="PPM-type-like_dom_sf"/>
</dbReference>
<dbReference type="EMBL" id="JAHBOH010000001">
    <property type="protein sequence ID" value="MBT0994984.1"/>
    <property type="molecule type" value="Genomic_DNA"/>
</dbReference>
<keyword evidence="1" id="KW-0378">Hydrolase</keyword>
<dbReference type="CDD" id="cd16936">
    <property type="entry name" value="HATPase_RsbW-like"/>
    <property type="match status" value="1"/>
</dbReference>
<keyword evidence="4" id="KW-1185">Reference proteome</keyword>
<dbReference type="RefSeq" id="WP_214350759.1">
    <property type="nucleotide sequence ID" value="NZ_JAHBOH010000001.1"/>
</dbReference>
<dbReference type="Pfam" id="PF13581">
    <property type="entry name" value="HATPase_c_2"/>
    <property type="match status" value="1"/>
</dbReference>
<dbReference type="Pfam" id="PF07228">
    <property type="entry name" value="SpoIIE"/>
    <property type="match status" value="1"/>
</dbReference>
<dbReference type="SMART" id="SM00331">
    <property type="entry name" value="PP2C_SIG"/>
    <property type="match status" value="1"/>
</dbReference>
<evidence type="ECO:0000259" key="2">
    <source>
        <dbReference type="SMART" id="SM00331"/>
    </source>
</evidence>
<feature type="domain" description="PPM-type phosphatase" evidence="2">
    <location>
        <begin position="40"/>
        <end position="254"/>
    </location>
</feature>
<dbReference type="Gene3D" id="3.60.40.10">
    <property type="entry name" value="PPM-type phosphatase domain"/>
    <property type="match status" value="1"/>
</dbReference>
<evidence type="ECO:0000313" key="4">
    <source>
        <dbReference type="Proteomes" id="UP000722125"/>
    </source>
</evidence>